<organism evidence="4 5">
    <name type="scientific">Piscinibacter gummiphilus</name>
    <dbReference type="NCBI Taxonomy" id="946333"/>
    <lineage>
        <taxon>Bacteria</taxon>
        <taxon>Pseudomonadati</taxon>
        <taxon>Pseudomonadota</taxon>
        <taxon>Betaproteobacteria</taxon>
        <taxon>Burkholderiales</taxon>
        <taxon>Sphaerotilaceae</taxon>
        <taxon>Piscinibacter</taxon>
    </lineage>
</organism>
<feature type="domain" description="Enoyl reductase (ER)" evidence="3">
    <location>
        <begin position="15"/>
        <end position="327"/>
    </location>
</feature>
<dbReference type="InterPro" id="IPR011032">
    <property type="entry name" value="GroES-like_sf"/>
</dbReference>
<dbReference type="InterPro" id="IPR047618">
    <property type="entry name" value="QOR-like"/>
</dbReference>
<dbReference type="Pfam" id="PF08240">
    <property type="entry name" value="ADH_N"/>
    <property type="match status" value="1"/>
</dbReference>
<dbReference type="InterPro" id="IPR020843">
    <property type="entry name" value="ER"/>
</dbReference>
<evidence type="ECO:0000313" key="5">
    <source>
        <dbReference type="Proteomes" id="UP001303946"/>
    </source>
</evidence>
<name>A0ABZ0CSR8_9BURK</name>
<accession>A0ABZ0CSR8</accession>
<dbReference type="InterPro" id="IPR013154">
    <property type="entry name" value="ADH-like_N"/>
</dbReference>
<dbReference type="InterPro" id="IPR013149">
    <property type="entry name" value="ADH-like_C"/>
</dbReference>
<gene>
    <name evidence="4" type="ORF">RXV79_13745</name>
</gene>
<evidence type="ECO:0000259" key="3">
    <source>
        <dbReference type="SMART" id="SM00829"/>
    </source>
</evidence>
<dbReference type="SUPFAM" id="SSF50129">
    <property type="entry name" value="GroES-like"/>
    <property type="match status" value="1"/>
</dbReference>
<keyword evidence="2" id="KW-0560">Oxidoreductase</keyword>
<dbReference type="RefSeq" id="WP_316698160.1">
    <property type="nucleotide sequence ID" value="NZ_CP136336.1"/>
</dbReference>
<reference evidence="4 5" key="1">
    <citation type="submission" date="2023-10" db="EMBL/GenBank/DDBJ databases">
        <title>Bacteria for the degradation of biodegradable plastic PBAT(Polybutylene adipate terephthalate).</title>
        <authorList>
            <person name="Weon H.-Y."/>
            <person name="Yeon J."/>
        </authorList>
    </citation>
    <scope>NUCLEOTIDE SEQUENCE [LARGE SCALE GENOMIC DNA]</scope>
    <source>
        <strain evidence="4 5">SBD 7-3</strain>
    </source>
</reference>
<dbReference type="Proteomes" id="UP001303946">
    <property type="component" value="Chromosome"/>
</dbReference>
<dbReference type="SUPFAM" id="SSF51735">
    <property type="entry name" value="NAD(P)-binding Rossmann-fold domains"/>
    <property type="match status" value="1"/>
</dbReference>
<dbReference type="SMART" id="SM00829">
    <property type="entry name" value="PKS_ER"/>
    <property type="match status" value="1"/>
</dbReference>
<dbReference type="PANTHER" id="PTHR48106">
    <property type="entry name" value="QUINONE OXIDOREDUCTASE PIG3-RELATED"/>
    <property type="match status" value="1"/>
</dbReference>
<dbReference type="Gene3D" id="3.90.180.10">
    <property type="entry name" value="Medium-chain alcohol dehydrogenases, catalytic domain"/>
    <property type="match status" value="1"/>
</dbReference>
<keyword evidence="5" id="KW-1185">Reference proteome</keyword>
<proteinExistence type="predicted"/>
<evidence type="ECO:0000256" key="2">
    <source>
        <dbReference type="ARBA" id="ARBA00023002"/>
    </source>
</evidence>
<keyword evidence="1" id="KW-0521">NADP</keyword>
<dbReference type="PANTHER" id="PTHR48106:SF13">
    <property type="entry name" value="QUINONE OXIDOREDUCTASE-RELATED"/>
    <property type="match status" value="1"/>
</dbReference>
<evidence type="ECO:0000256" key="1">
    <source>
        <dbReference type="ARBA" id="ARBA00022857"/>
    </source>
</evidence>
<dbReference type="EMBL" id="CP136336">
    <property type="protein sequence ID" value="WOB05985.1"/>
    <property type="molecule type" value="Genomic_DNA"/>
</dbReference>
<dbReference type="Gene3D" id="3.40.50.720">
    <property type="entry name" value="NAD(P)-binding Rossmann-like Domain"/>
    <property type="match status" value="1"/>
</dbReference>
<dbReference type="InterPro" id="IPR036291">
    <property type="entry name" value="NAD(P)-bd_dom_sf"/>
</dbReference>
<dbReference type="Pfam" id="PF00107">
    <property type="entry name" value="ADH_zinc_N"/>
    <property type="match status" value="1"/>
</dbReference>
<dbReference type="CDD" id="cd05286">
    <property type="entry name" value="QOR2"/>
    <property type="match status" value="1"/>
</dbReference>
<protein>
    <submittedName>
        <fullName evidence="4">Quinone oxidoreductase</fullName>
    </submittedName>
</protein>
<evidence type="ECO:0000313" key="4">
    <source>
        <dbReference type="EMBL" id="WOB05985.1"/>
    </source>
</evidence>
<sequence>MSTLLRPAVLARRHGGPEVLEFTDIEVPDPGPGELRIVQHAIGLNYADVYQRQGAHGPHGATQFPVVLGSQGAGVVESVGAGVQGFEVGQAVTYVHPGAYAAMRNVPASRTLLLPAGLTLETAAATLLRGMTAEYLLHRLYAVQHGDRVLVHAAAGGMGVILSAWSRALGAEVIGTVGSEAKREIALAHGCHHVIDYRRENFVERVREITHGAGVAVVYDAVGKDVFIPSLDCLQTRGMAINFGTASGDVEAFDLQRLHAKSLTVCRPTLRSFIATREELQHSASVFAAAVRKGAVKAEVDRRYALRDAQQAHRELESRMTTGAAILVP</sequence>